<evidence type="ECO:0000313" key="2">
    <source>
        <dbReference type="Proteomes" id="UP001548189"/>
    </source>
</evidence>
<sequence length="451" mass="52427">MNQLSQICTFWALIFLPISPVLAEKIGSNQSDLLTGNMIDQQTSEQEWGDNWDDSWEEDKDWQIIQKLSYSYAYLTHSNSANLADNILNEARYSFKFDYDSNSFKFYSHADIVVDELRKSNEFSWYELNFQYTLTEQVDFKIGRQIITWGTGDLLFLNDLFPKDWQSFFNGRENQYLKLPVDAIRLSYFGQSVNIELAYLPEFTADNSLTGETFSFYLPSQTSGAPQIRQPEVPLIFQSKKSDELIGRVYKTIDGIEWSGYFYDGYFKSPSKITPNNIPGYSKMQSLGASARLPLLNGLFNIETSYYHSKEDSSGRNPLVDNSQLKLLVGYEKEIYKNITLSTQVMMEQILQFERFIAHQPESNTNLQERKITLTARLTQMALQQKLTNTLMLFYSPDEEDYYIRFGHHYRYSDQLTLSGGGNILGGKSEQSFFGQLRDNSNLYLRFEYHF</sequence>
<name>A0ABV2BUL1_9GAMM</name>
<accession>A0ABV2BUL1</accession>
<dbReference type="EMBL" id="JBEVCJ010000010">
    <property type="protein sequence ID" value="MET1255458.1"/>
    <property type="molecule type" value="Genomic_DNA"/>
</dbReference>
<gene>
    <name evidence="1" type="ORF">ABVT43_10000</name>
</gene>
<comment type="caution">
    <text evidence="1">The sequence shown here is derived from an EMBL/GenBank/DDBJ whole genome shotgun (WGS) entry which is preliminary data.</text>
</comment>
<dbReference type="Proteomes" id="UP001548189">
    <property type="component" value="Unassembled WGS sequence"/>
</dbReference>
<protein>
    <submittedName>
        <fullName evidence="1">Uncharacterized protein</fullName>
    </submittedName>
</protein>
<proteinExistence type="predicted"/>
<reference evidence="1 2" key="1">
    <citation type="submission" date="2024-06" db="EMBL/GenBank/DDBJ databases">
        <authorList>
            <person name="Li F."/>
        </authorList>
    </citation>
    <scope>NUCLEOTIDE SEQUENCE [LARGE SCALE GENOMIC DNA]</scope>
    <source>
        <strain evidence="1 2">GXAS 311</strain>
    </source>
</reference>
<keyword evidence="2" id="KW-1185">Reference proteome</keyword>
<evidence type="ECO:0000313" key="1">
    <source>
        <dbReference type="EMBL" id="MET1255458.1"/>
    </source>
</evidence>
<organism evidence="1 2">
    <name type="scientific">Aliikangiella maris</name>
    <dbReference type="NCBI Taxonomy" id="3162458"/>
    <lineage>
        <taxon>Bacteria</taxon>
        <taxon>Pseudomonadati</taxon>
        <taxon>Pseudomonadota</taxon>
        <taxon>Gammaproteobacteria</taxon>
        <taxon>Oceanospirillales</taxon>
        <taxon>Pleioneaceae</taxon>
        <taxon>Aliikangiella</taxon>
    </lineage>
</organism>